<accession>A0A1A9X382</accession>
<dbReference type="VEuPathDB" id="VectorBase:GBRI042649"/>
<name>A0A1A9X382_9MUSC</name>
<dbReference type="AlphaFoldDB" id="A0A1A9X382"/>
<dbReference type="EnsemblMetazoa" id="GBRI042649-RA">
    <property type="protein sequence ID" value="GBRI042649-PA"/>
    <property type="gene ID" value="GBRI042649"/>
</dbReference>
<sequence length="121" mass="13347">MSFACNVVNDGGGGGGVAVTIGDNLSLLFSFKNIVDAIPLGCLRHCQESPCVYQIRRKSPFIEETTNRFCNIAVIVYGTSQSSQLLESSCTILKSAFHILSLIHYDFWTVSEIFNDTKTFK</sequence>
<proteinExistence type="predicted"/>
<dbReference type="Proteomes" id="UP000091820">
    <property type="component" value="Unassembled WGS sequence"/>
</dbReference>
<keyword evidence="2" id="KW-1185">Reference proteome</keyword>
<reference evidence="1" key="2">
    <citation type="submission" date="2020-05" db="UniProtKB">
        <authorList>
            <consortium name="EnsemblMetazoa"/>
        </authorList>
    </citation>
    <scope>IDENTIFICATION</scope>
    <source>
        <strain evidence="1">IAEA</strain>
    </source>
</reference>
<reference evidence="2" key="1">
    <citation type="submission" date="2014-03" db="EMBL/GenBank/DDBJ databases">
        <authorList>
            <person name="Aksoy S."/>
            <person name="Warren W."/>
            <person name="Wilson R.K."/>
        </authorList>
    </citation>
    <scope>NUCLEOTIDE SEQUENCE [LARGE SCALE GENOMIC DNA]</scope>
    <source>
        <strain evidence="2">IAEA</strain>
    </source>
</reference>
<evidence type="ECO:0000313" key="1">
    <source>
        <dbReference type="EnsemblMetazoa" id="GBRI042649-PA"/>
    </source>
</evidence>
<evidence type="ECO:0000313" key="2">
    <source>
        <dbReference type="Proteomes" id="UP000091820"/>
    </source>
</evidence>
<organism evidence="1 2">
    <name type="scientific">Glossina brevipalpis</name>
    <dbReference type="NCBI Taxonomy" id="37001"/>
    <lineage>
        <taxon>Eukaryota</taxon>
        <taxon>Metazoa</taxon>
        <taxon>Ecdysozoa</taxon>
        <taxon>Arthropoda</taxon>
        <taxon>Hexapoda</taxon>
        <taxon>Insecta</taxon>
        <taxon>Pterygota</taxon>
        <taxon>Neoptera</taxon>
        <taxon>Endopterygota</taxon>
        <taxon>Diptera</taxon>
        <taxon>Brachycera</taxon>
        <taxon>Muscomorpha</taxon>
        <taxon>Hippoboscoidea</taxon>
        <taxon>Glossinidae</taxon>
        <taxon>Glossina</taxon>
    </lineage>
</organism>
<protein>
    <submittedName>
        <fullName evidence="1">Uncharacterized protein</fullName>
    </submittedName>
</protein>